<proteinExistence type="predicted"/>
<evidence type="ECO:0000313" key="3">
    <source>
        <dbReference type="Proteomes" id="UP000673691"/>
    </source>
</evidence>
<evidence type="ECO:0000313" key="2">
    <source>
        <dbReference type="EMBL" id="KAG5462839.1"/>
    </source>
</evidence>
<evidence type="ECO:0000256" key="1">
    <source>
        <dbReference type="SAM" id="MobiDB-lite"/>
    </source>
</evidence>
<dbReference type="AlphaFoldDB" id="A0A8H8A0D1"/>
<accession>A0A8H8A0D1</accession>
<sequence>MTGLSVKLRRIVDSVLLRREQSKEENRRRMRENADAEMAALRNRVASLQREKAAMEDRLQDLQDTVEELVTSDLHPDDENKRGAENRDRSPYAGRVEHHGSTDSKPSDLVAKALLASFPQLAGPGGAVTVTDFIEKKWRQPWKPGSSPWRRPWR</sequence>
<name>A0A8H8A0D1_9FUNG</name>
<gene>
    <name evidence="2" type="ORF">BJ554DRAFT_3288</name>
</gene>
<dbReference type="Proteomes" id="UP000673691">
    <property type="component" value="Unassembled WGS sequence"/>
</dbReference>
<reference evidence="2 3" key="1">
    <citation type="journal article" name="Sci. Rep.">
        <title>Genome-scale phylogenetic analyses confirm Olpidium as the closest living zoosporic fungus to the non-flagellated, terrestrial fungi.</title>
        <authorList>
            <person name="Chang Y."/>
            <person name="Rochon D."/>
            <person name="Sekimoto S."/>
            <person name="Wang Y."/>
            <person name="Chovatia M."/>
            <person name="Sandor L."/>
            <person name="Salamov A."/>
            <person name="Grigoriev I.V."/>
            <person name="Stajich J.E."/>
            <person name="Spatafora J.W."/>
        </authorList>
    </citation>
    <scope>NUCLEOTIDE SEQUENCE [LARGE SCALE GENOMIC DNA]</scope>
    <source>
        <strain evidence="2">S191</strain>
    </source>
</reference>
<organism evidence="2 3">
    <name type="scientific">Olpidium bornovanus</name>
    <dbReference type="NCBI Taxonomy" id="278681"/>
    <lineage>
        <taxon>Eukaryota</taxon>
        <taxon>Fungi</taxon>
        <taxon>Fungi incertae sedis</taxon>
        <taxon>Olpidiomycota</taxon>
        <taxon>Olpidiomycotina</taxon>
        <taxon>Olpidiomycetes</taxon>
        <taxon>Olpidiales</taxon>
        <taxon>Olpidiaceae</taxon>
        <taxon>Olpidium</taxon>
    </lineage>
</organism>
<protein>
    <submittedName>
        <fullName evidence="2">Uncharacterized protein</fullName>
    </submittedName>
</protein>
<feature type="region of interest" description="Disordered" evidence="1">
    <location>
        <begin position="55"/>
        <end position="106"/>
    </location>
</feature>
<feature type="compositionally biased region" description="Basic and acidic residues" evidence="1">
    <location>
        <begin position="74"/>
        <end position="106"/>
    </location>
</feature>
<comment type="caution">
    <text evidence="2">The sequence shown here is derived from an EMBL/GenBank/DDBJ whole genome shotgun (WGS) entry which is preliminary data.</text>
</comment>
<keyword evidence="3" id="KW-1185">Reference proteome</keyword>
<dbReference type="EMBL" id="JAEFCI010001534">
    <property type="protein sequence ID" value="KAG5462839.1"/>
    <property type="molecule type" value="Genomic_DNA"/>
</dbReference>